<name>A0ABQ2LIQ3_9ACTN</name>
<protein>
    <recommendedName>
        <fullName evidence="3">DUF3806 domain-containing protein</fullName>
    </recommendedName>
</protein>
<gene>
    <name evidence="1" type="ORF">GCM10012286_06530</name>
</gene>
<sequence length="160" mass="17976">MENVAGEGIRAPRAEEMRGYARRFVARVTERNRVPERNRLPLDFSVRSLRVVDFVLDGLRKSGRERAEVAETLSGFGAYVGEVLVRRAGATWIDFDASQREFFGQAVGVRMPDGRVWSPLGKVVNRYEVGAAESLQTFYLTLPGRHPATAPGEEREPARR</sequence>
<dbReference type="EMBL" id="BMNG01000001">
    <property type="protein sequence ID" value="GGO35596.1"/>
    <property type="molecule type" value="Genomic_DNA"/>
</dbReference>
<evidence type="ECO:0008006" key="3">
    <source>
        <dbReference type="Google" id="ProtNLM"/>
    </source>
</evidence>
<proteinExistence type="predicted"/>
<keyword evidence="2" id="KW-1185">Reference proteome</keyword>
<comment type="caution">
    <text evidence="1">The sequence shown here is derived from an EMBL/GenBank/DDBJ whole genome shotgun (WGS) entry which is preliminary data.</text>
</comment>
<evidence type="ECO:0000313" key="2">
    <source>
        <dbReference type="Proteomes" id="UP000656881"/>
    </source>
</evidence>
<reference evidence="2" key="1">
    <citation type="journal article" date="2019" name="Int. J. Syst. Evol. Microbiol.">
        <title>The Global Catalogue of Microorganisms (GCM) 10K type strain sequencing project: providing services to taxonomists for standard genome sequencing and annotation.</title>
        <authorList>
            <consortium name="The Broad Institute Genomics Platform"/>
            <consortium name="The Broad Institute Genome Sequencing Center for Infectious Disease"/>
            <person name="Wu L."/>
            <person name="Ma J."/>
        </authorList>
    </citation>
    <scope>NUCLEOTIDE SEQUENCE [LARGE SCALE GENOMIC DNA]</scope>
    <source>
        <strain evidence="2">CGMCC 4.7349</strain>
    </source>
</reference>
<evidence type="ECO:0000313" key="1">
    <source>
        <dbReference type="EMBL" id="GGO35596.1"/>
    </source>
</evidence>
<organism evidence="1 2">
    <name type="scientific">Streptomyces lasiicapitis</name>
    <dbReference type="NCBI Taxonomy" id="1923961"/>
    <lineage>
        <taxon>Bacteria</taxon>
        <taxon>Bacillati</taxon>
        <taxon>Actinomycetota</taxon>
        <taxon>Actinomycetes</taxon>
        <taxon>Kitasatosporales</taxon>
        <taxon>Streptomycetaceae</taxon>
        <taxon>Streptomyces</taxon>
    </lineage>
</organism>
<dbReference type="Proteomes" id="UP000656881">
    <property type="component" value="Unassembled WGS sequence"/>
</dbReference>
<accession>A0ABQ2LIQ3</accession>